<evidence type="ECO:0000313" key="3">
    <source>
        <dbReference type="Proteomes" id="UP001596409"/>
    </source>
</evidence>
<name>A0ABW2DQU9_9ACTN</name>
<dbReference type="RefSeq" id="WP_229880676.1">
    <property type="nucleotide sequence ID" value="NZ_BMWA01000007.1"/>
</dbReference>
<sequence length="249" mass="26579">MSRSADVGLSQPPVTADDVDLAVQLAVAVLREAPPAAWEGKAGSLEWDCWETVEHLSDDLFAYAAQLGPKIPPLDGEVPFVWESRRLGGPANAIHANREAGPVGLLQVLEASGALLVAMVRTTPPQSRAHHVFGVSDPEGFAAMGIVETLVHTHDLAQGLDLAWNPPADLCSRVLARLFPDAPSSTDPWSTLLWATGRTELPGHPRLTTWRWDGTPRAQAQVEALVHPTERGPAAGSGAYPPQQSDLDP</sequence>
<keyword evidence="3" id="KW-1185">Reference proteome</keyword>
<protein>
    <recommendedName>
        <fullName evidence="4">Mycothiol-dependent maleylpyruvate isomerase metal-binding domain-containing protein</fullName>
    </recommendedName>
</protein>
<gene>
    <name evidence="2" type="ORF">ACFQMH_00455</name>
</gene>
<feature type="region of interest" description="Disordered" evidence="1">
    <location>
        <begin position="229"/>
        <end position="249"/>
    </location>
</feature>
<organism evidence="2 3">
    <name type="scientific">Streptomyces viridiviolaceus</name>
    <dbReference type="NCBI Taxonomy" id="68282"/>
    <lineage>
        <taxon>Bacteria</taxon>
        <taxon>Bacillati</taxon>
        <taxon>Actinomycetota</taxon>
        <taxon>Actinomycetes</taxon>
        <taxon>Kitasatosporales</taxon>
        <taxon>Streptomycetaceae</taxon>
        <taxon>Streptomyces</taxon>
    </lineage>
</organism>
<reference evidence="3" key="1">
    <citation type="journal article" date="2019" name="Int. J. Syst. Evol. Microbiol.">
        <title>The Global Catalogue of Microorganisms (GCM) 10K type strain sequencing project: providing services to taxonomists for standard genome sequencing and annotation.</title>
        <authorList>
            <consortium name="The Broad Institute Genomics Platform"/>
            <consortium name="The Broad Institute Genome Sequencing Center for Infectious Disease"/>
            <person name="Wu L."/>
            <person name="Ma J."/>
        </authorList>
    </citation>
    <scope>NUCLEOTIDE SEQUENCE [LARGE SCALE GENOMIC DNA]</scope>
    <source>
        <strain evidence="3">JCM 4855</strain>
    </source>
</reference>
<dbReference type="Proteomes" id="UP001596409">
    <property type="component" value="Unassembled WGS sequence"/>
</dbReference>
<evidence type="ECO:0008006" key="4">
    <source>
        <dbReference type="Google" id="ProtNLM"/>
    </source>
</evidence>
<dbReference type="EMBL" id="JBHSYM010000001">
    <property type="protein sequence ID" value="MFC7010210.1"/>
    <property type="molecule type" value="Genomic_DNA"/>
</dbReference>
<dbReference type="InterPro" id="IPR034660">
    <property type="entry name" value="DinB/YfiT-like"/>
</dbReference>
<evidence type="ECO:0000313" key="2">
    <source>
        <dbReference type="EMBL" id="MFC7010210.1"/>
    </source>
</evidence>
<dbReference type="Gene3D" id="1.20.120.450">
    <property type="entry name" value="dinb family like domain"/>
    <property type="match status" value="1"/>
</dbReference>
<evidence type="ECO:0000256" key="1">
    <source>
        <dbReference type="SAM" id="MobiDB-lite"/>
    </source>
</evidence>
<proteinExistence type="predicted"/>
<dbReference type="SUPFAM" id="SSF109854">
    <property type="entry name" value="DinB/YfiT-like putative metalloenzymes"/>
    <property type="match status" value="1"/>
</dbReference>
<accession>A0ABW2DQU9</accession>
<comment type="caution">
    <text evidence="2">The sequence shown here is derived from an EMBL/GenBank/DDBJ whole genome shotgun (WGS) entry which is preliminary data.</text>
</comment>